<sequence length="806" mass="89982">MATHDRCSRSDTSMSVRSNRPLSRASTASIHSFDHHGQPHNAQFQQHPPQQNSYTQYNSGYTPLEPILQAAHHVGQQEAMPMEAVQQLMGYAPDSAPNSAHPNVINSHPFDHNHGLQIAMNLPQQYPSGPAPEEKKKKGSGSGAAATNDHELRELLSRNQTRELQEVAREVVATDRTSKSEKIKQLFAMLWLKKSCQKSGTSTPRNRVYSKYADRCATERVIPLNPASFGKLVRVCFPDIRTRRLGVRGESKYHYVDLALVNDTDDSSSTRRPATATSRRHGLSRQNSMAPSVDFNSVPRIPTDTASFPQQDQAFQSNGGYNAQGSSKGLLFTNIYDKTYRPNKSQTTSFTYEYELKFPTPEQLNAQDDPLVSLPDITPYLPSGTDPDMVGALVAVYRTHCTSLIDAMRFCKEKQFFRLFNSFHGTLTLPVQRLFAQAEIAPWIKECDWMMYQKMMHNISRLALQLAPPPVLKFLDTVSKTLHGHLLKVFNALPSHVLEAKLEPATVFAHLLRKVLRVNSAAHAASAMLMPDENRNKMWADWVAYVNLKHIIEDQLPPSCGHEQVYNILKTEMRGLLGPLKSEMWLPNGAIYREDQSNSNDVSTDTVIDRIAAFLTNIPLRFPHAPARTLLHCINALGTAALREMTVENGESFQGWWLTHVFISEMAQWLASYGGFLSHTAPNWNAVSYSAGLMNTGMANGSGSNNESRYSSIDADFGPTQSFIADNNVHMQDTGNSNPGIHDSRRTTQQYEPLSFNLEIDLQTSQQEANLDDSGIGLLEDGLESKFSSNMHQLQNHLSQISSVAS</sequence>
<name>A0A6G1KSS7_9PLEO</name>
<proteinExistence type="predicted"/>
<evidence type="ECO:0000313" key="5">
    <source>
        <dbReference type="Proteomes" id="UP000799428"/>
    </source>
</evidence>
<dbReference type="FunFam" id="1.10.10.10:FF:000119">
    <property type="entry name" value="DNA damage and replication checkpoint protein"/>
    <property type="match status" value="1"/>
</dbReference>
<reference evidence="4" key="1">
    <citation type="journal article" date="2020" name="Stud. Mycol.">
        <title>101 Dothideomycetes genomes: a test case for predicting lifestyles and emergence of pathogens.</title>
        <authorList>
            <person name="Haridas S."/>
            <person name="Albert R."/>
            <person name="Binder M."/>
            <person name="Bloem J."/>
            <person name="Labutti K."/>
            <person name="Salamov A."/>
            <person name="Andreopoulos B."/>
            <person name="Baker S."/>
            <person name="Barry K."/>
            <person name="Bills G."/>
            <person name="Bluhm B."/>
            <person name="Cannon C."/>
            <person name="Castanera R."/>
            <person name="Culley D."/>
            <person name="Daum C."/>
            <person name="Ezra D."/>
            <person name="Gonzalez J."/>
            <person name="Henrissat B."/>
            <person name="Kuo A."/>
            <person name="Liang C."/>
            <person name="Lipzen A."/>
            <person name="Lutzoni F."/>
            <person name="Magnuson J."/>
            <person name="Mondo S."/>
            <person name="Nolan M."/>
            <person name="Ohm R."/>
            <person name="Pangilinan J."/>
            <person name="Park H.-J."/>
            <person name="Ramirez L."/>
            <person name="Alfaro M."/>
            <person name="Sun H."/>
            <person name="Tritt A."/>
            <person name="Yoshinaga Y."/>
            <person name="Zwiers L.-H."/>
            <person name="Turgeon B."/>
            <person name="Goodwin S."/>
            <person name="Spatafora J."/>
            <person name="Crous P."/>
            <person name="Grigoriev I."/>
        </authorList>
    </citation>
    <scope>NUCLEOTIDE SEQUENCE</scope>
    <source>
        <strain evidence="4">CBS 279.74</strain>
    </source>
</reference>
<evidence type="ECO:0000256" key="1">
    <source>
        <dbReference type="ARBA" id="ARBA00023125"/>
    </source>
</evidence>
<dbReference type="InterPro" id="IPR039779">
    <property type="entry name" value="RFX-like"/>
</dbReference>
<feature type="compositionally biased region" description="Polar residues" evidence="2">
    <location>
        <begin position="40"/>
        <end position="60"/>
    </location>
</feature>
<evidence type="ECO:0000259" key="3">
    <source>
        <dbReference type="PROSITE" id="PS51526"/>
    </source>
</evidence>
<dbReference type="AlphaFoldDB" id="A0A6G1KSS7"/>
<gene>
    <name evidence="4" type="ORF">K504DRAFT_367201</name>
</gene>
<feature type="region of interest" description="Disordered" evidence="2">
    <location>
        <begin position="122"/>
        <end position="149"/>
    </location>
</feature>
<dbReference type="SUPFAM" id="SSF46785">
    <property type="entry name" value="Winged helix' DNA-binding domain"/>
    <property type="match status" value="1"/>
</dbReference>
<feature type="compositionally biased region" description="Polar residues" evidence="2">
    <location>
        <begin position="10"/>
        <end position="30"/>
    </location>
</feature>
<dbReference type="PANTHER" id="PTHR12619">
    <property type="entry name" value="RFX TRANSCRIPTION FACTOR FAMILY"/>
    <property type="match status" value="1"/>
</dbReference>
<dbReference type="EMBL" id="MU005764">
    <property type="protein sequence ID" value="KAF2715377.1"/>
    <property type="molecule type" value="Genomic_DNA"/>
</dbReference>
<dbReference type="Gene3D" id="1.10.10.10">
    <property type="entry name" value="Winged helix-like DNA-binding domain superfamily/Winged helix DNA-binding domain"/>
    <property type="match status" value="1"/>
</dbReference>
<keyword evidence="1" id="KW-0238">DNA-binding</keyword>
<organism evidence="4 5">
    <name type="scientific">Pleomassaria siparia CBS 279.74</name>
    <dbReference type="NCBI Taxonomy" id="1314801"/>
    <lineage>
        <taxon>Eukaryota</taxon>
        <taxon>Fungi</taxon>
        <taxon>Dikarya</taxon>
        <taxon>Ascomycota</taxon>
        <taxon>Pezizomycotina</taxon>
        <taxon>Dothideomycetes</taxon>
        <taxon>Pleosporomycetidae</taxon>
        <taxon>Pleosporales</taxon>
        <taxon>Pleomassariaceae</taxon>
        <taxon>Pleomassaria</taxon>
    </lineage>
</organism>
<dbReference type="InterPro" id="IPR036390">
    <property type="entry name" value="WH_DNA-bd_sf"/>
</dbReference>
<feature type="compositionally biased region" description="Polar residues" evidence="2">
    <location>
        <begin position="304"/>
        <end position="321"/>
    </location>
</feature>
<feature type="domain" description="RFX-type winged-helix" evidence="3">
    <location>
        <begin position="188"/>
        <end position="262"/>
    </location>
</feature>
<dbReference type="InterPro" id="IPR036388">
    <property type="entry name" value="WH-like_DNA-bd_sf"/>
</dbReference>
<dbReference type="GO" id="GO:0000981">
    <property type="term" value="F:DNA-binding transcription factor activity, RNA polymerase II-specific"/>
    <property type="evidence" value="ECO:0007669"/>
    <property type="project" value="TreeGrafter"/>
</dbReference>
<dbReference type="OrthoDB" id="10056949at2759"/>
<feature type="region of interest" description="Disordered" evidence="2">
    <location>
        <begin position="264"/>
        <end position="321"/>
    </location>
</feature>
<dbReference type="Pfam" id="PF02257">
    <property type="entry name" value="RFX_DNA_binding"/>
    <property type="match status" value="1"/>
</dbReference>
<dbReference type="PROSITE" id="PS51526">
    <property type="entry name" value="RFX_DBD"/>
    <property type="match status" value="1"/>
</dbReference>
<dbReference type="Pfam" id="PF25340">
    <property type="entry name" value="BCD_RFX"/>
    <property type="match status" value="1"/>
</dbReference>
<dbReference type="PANTHER" id="PTHR12619:SF5">
    <property type="entry name" value="TRANSCRIPTION FACTOR RFX4"/>
    <property type="match status" value="1"/>
</dbReference>
<dbReference type="InterPro" id="IPR057321">
    <property type="entry name" value="RFX1-4/6/8-like_BCD"/>
</dbReference>
<dbReference type="InterPro" id="IPR003150">
    <property type="entry name" value="DNA-bd_RFX"/>
</dbReference>
<protein>
    <recommendedName>
        <fullName evidence="3">RFX-type winged-helix domain-containing protein</fullName>
    </recommendedName>
</protein>
<dbReference type="GO" id="GO:0000978">
    <property type="term" value="F:RNA polymerase II cis-regulatory region sequence-specific DNA binding"/>
    <property type="evidence" value="ECO:0007669"/>
    <property type="project" value="TreeGrafter"/>
</dbReference>
<feature type="region of interest" description="Disordered" evidence="2">
    <location>
        <begin position="1"/>
        <end position="60"/>
    </location>
</feature>
<dbReference type="Proteomes" id="UP000799428">
    <property type="component" value="Unassembled WGS sequence"/>
</dbReference>
<keyword evidence="5" id="KW-1185">Reference proteome</keyword>
<evidence type="ECO:0000313" key="4">
    <source>
        <dbReference type="EMBL" id="KAF2715377.1"/>
    </source>
</evidence>
<accession>A0A6G1KSS7</accession>
<evidence type="ECO:0000256" key="2">
    <source>
        <dbReference type="SAM" id="MobiDB-lite"/>
    </source>
</evidence>